<name>A0A420IIL5_9PEZI</name>
<comment type="caution">
    <text evidence="2">The sequence shown here is derived from an EMBL/GenBank/DDBJ whole genome shotgun (WGS) entry which is preliminary data.</text>
</comment>
<dbReference type="EMBL" id="MCBS01024004">
    <property type="protein sequence ID" value="RKF74361.1"/>
    <property type="molecule type" value="Genomic_DNA"/>
</dbReference>
<evidence type="ECO:0000256" key="1">
    <source>
        <dbReference type="SAM" id="MobiDB-lite"/>
    </source>
</evidence>
<reference evidence="2 3" key="1">
    <citation type="journal article" date="2018" name="BMC Genomics">
        <title>Comparative genome analyses reveal sequence features reflecting distinct modes of host-adaptation between dicot and monocot powdery mildew.</title>
        <authorList>
            <person name="Wu Y."/>
            <person name="Ma X."/>
            <person name="Pan Z."/>
            <person name="Kale S.D."/>
            <person name="Song Y."/>
            <person name="King H."/>
            <person name="Zhang Q."/>
            <person name="Presley C."/>
            <person name="Deng X."/>
            <person name="Wei C.I."/>
            <person name="Xiao S."/>
        </authorList>
    </citation>
    <scope>NUCLEOTIDE SEQUENCE [LARGE SCALE GENOMIC DNA]</scope>
    <source>
        <strain evidence="2">UMSG1</strain>
    </source>
</reference>
<evidence type="ECO:0000313" key="2">
    <source>
        <dbReference type="EMBL" id="RKF74361.1"/>
    </source>
</evidence>
<evidence type="ECO:0000313" key="3">
    <source>
        <dbReference type="Proteomes" id="UP000285326"/>
    </source>
</evidence>
<feature type="compositionally biased region" description="Polar residues" evidence="1">
    <location>
        <begin position="39"/>
        <end position="50"/>
    </location>
</feature>
<feature type="compositionally biased region" description="Polar residues" evidence="1">
    <location>
        <begin position="1"/>
        <end position="13"/>
    </location>
</feature>
<dbReference type="Proteomes" id="UP000285326">
    <property type="component" value="Unassembled WGS sequence"/>
</dbReference>
<dbReference type="AlphaFoldDB" id="A0A420IIL5"/>
<sequence>MLSQIEMLQNSMNKSERDEENQPGKEDELDEFSDDELNTENNPSPFTTNGKWTIESLEKVTAIIPRNDRYAEITSESNKKRKSNLRFWISPIQFSKDNYRSDVIRVEDVKIPYCQETGYGTKFVYMCLPEDLRSLLINNKISDYNLNINESNLIGAGGWWKHVTSVKSKFGYVSEGDLAFNPLSLKKFFDEFSAGLTATLYLRLVCKASTDRMKELDNSVQRNLKVEVLQAYITSIDKDITQPFRRSPNVPKPLQKDVTPEKVKTQLFKMGLLKELKLPQKSIADQKSCNIIISA</sequence>
<organism evidence="2 3">
    <name type="scientific">Golovinomyces cichoracearum</name>
    <dbReference type="NCBI Taxonomy" id="62708"/>
    <lineage>
        <taxon>Eukaryota</taxon>
        <taxon>Fungi</taxon>
        <taxon>Dikarya</taxon>
        <taxon>Ascomycota</taxon>
        <taxon>Pezizomycotina</taxon>
        <taxon>Leotiomycetes</taxon>
        <taxon>Erysiphales</taxon>
        <taxon>Erysiphaceae</taxon>
        <taxon>Golovinomyces</taxon>
    </lineage>
</organism>
<gene>
    <name evidence="2" type="ORF">GcM1_240144</name>
</gene>
<accession>A0A420IIL5</accession>
<feature type="compositionally biased region" description="Acidic residues" evidence="1">
    <location>
        <begin position="27"/>
        <end position="38"/>
    </location>
</feature>
<protein>
    <submittedName>
        <fullName evidence="2">Uncharacterized protein</fullName>
    </submittedName>
</protein>
<proteinExistence type="predicted"/>
<feature type="region of interest" description="Disordered" evidence="1">
    <location>
        <begin position="1"/>
        <end position="50"/>
    </location>
</feature>
<feature type="compositionally biased region" description="Basic and acidic residues" evidence="1">
    <location>
        <begin position="14"/>
        <end position="26"/>
    </location>
</feature>